<comment type="subcellular location">
    <subcellularLocation>
        <location evidence="15">Nucleus</location>
    </subcellularLocation>
    <subcellularLocation>
        <location evidence="15">Mitochondrion</location>
    </subcellularLocation>
</comment>
<keyword evidence="19" id="KW-1185">Reference proteome</keyword>
<keyword evidence="12 15" id="KW-0539">Nucleus</keyword>
<evidence type="ECO:0000256" key="3">
    <source>
        <dbReference type="ARBA" id="ARBA00022723"/>
    </source>
</evidence>
<gene>
    <name evidence="15" type="primary">NTH1</name>
    <name evidence="18" type="ORF">ASPVEDRAFT_30730</name>
</gene>
<evidence type="ECO:0000256" key="8">
    <source>
        <dbReference type="ARBA" id="ARBA00023014"/>
    </source>
</evidence>
<evidence type="ECO:0000256" key="9">
    <source>
        <dbReference type="ARBA" id="ARBA00023128"/>
    </source>
</evidence>
<dbReference type="Pfam" id="PF00730">
    <property type="entry name" value="HhH-GPD"/>
    <property type="match status" value="1"/>
</dbReference>
<dbReference type="GO" id="GO:0006285">
    <property type="term" value="P:base-excision repair, AP site formation"/>
    <property type="evidence" value="ECO:0007669"/>
    <property type="project" value="UniProtKB-UniRule"/>
</dbReference>
<keyword evidence="3" id="KW-0479">Metal-binding</keyword>
<feature type="region of interest" description="Disordered" evidence="16">
    <location>
        <begin position="204"/>
        <end position="225"/>
    </location>
</feature>
<dbReference type="PANTHER" id="PTHR43286:SF1">
    <property type="entry name" value="ENDONUCLEASE III-LIKE PROTEIN 1"/>
    <property type="match status" value="1"/>
</dbReference>
<evidence type="ECO:0000313" key="19">
    <source>
        <dbReference type="Proteomes" id="UP000184073"/>
    </source>
</evidence>
<reference evidence="19" key="1">
    <citation type="journal article" date="2017" name="Genome Biol.">
        <title>Comparative genomics reveals high biological diversity and specific adaptations in the industrially and medically important fungal genus Aspergillus.</title>
        <authorList>
            <person name="de Vries R.P."/>
            <person name="Riley R."/>
            <person name="Wiebenga A."/>
            <person name="Aguilar-Osorio G."/>
            <person name="Amillis S."/>
            <person name="Uchima C.A."/>
            <person name="Anderluh G."/>
            <person name="Asadollahi M."/>
            <person name="Askin M."/>
            <person name="Barry K."/>
            <person name="Battaglia E."/>
            <person name="Bayram O."/>
            <person name="Benocci T."/>
            <person name="Braus-Stromeyer S.A."/>
            <person name="Caldana C."/>
            <person name="Canovas D."/>
            <person name="Cerqueira G.C."/>
            <person name="Chen F."/>
            <person name="Chen W."/>
            <person name="Choi C."/>
            <person name="Clum A."/>
            <person name="Dos Santos R.A."/>
            <person name="Damasio A.R."/>
            <person name="Diallinas G."/>
            <person name="Emri T."/>
            <person name="Fekete E."/>
            <person name="Flipphi M."/>
            <person name="Freyberg S."/>
            <person name="Gallo A."/>
            <person name="Gournas C."/>
            <person name="Habgood R."/>
            <person name="Hainaut M."/>
            <person name="Harispe M.L."/>
            <person name="Henrissat B."/>
            <person name="Hilden K.S."/>
            <person name="Hope R."/>
            <person name="Hossain A."/>
            <person name="Karabika E."/>
            <person name="Karaffa L."/>
            <person name="Karanyi Z."/>
            <person name="Krasevec N."/>
            <person name="Kuo A."/>
            <person name="Kusch H."/>
            <person name="LaButti K."/>
            <person name="Lagendijk E.L."/>
            <person name="Lapidus A."/>
            <person name="Levasseur A."/>
            <person name="Lindquist E."/>
            <person name="Lipzen A."/>
            <person name="Logrieco A.F."/>
            <person name="MacCabe A."/>
            <person name="Maekelae M.R."/>
            <person name="Malavazi I."/>
            <person name="Melin P."/>
            <person name="Meyer V."/>
            <person name="Mielnichuk N."/>
            <person name="Miskei M."/>
            <person name="Molnar A.P."/>
            <person name="Mule G."/>
            <person name="Ngan C.Y."/>
            <person name="Orejas M."/>
            <person name="Orosz E."/>
            <person name="Ouedraogo J.P."/>
            <person name="Overkamp K.M."/>
            <person name="Park H.-S."/>
            <person name="Perrone G."/>
            <person name="Piumi F."/>
            <person name="Punt P.J."/>
            <person name="Ram A.F."/>
            <person name="Ramon A."/>
            <person name="Rauscher S."/>
            <person name="Record E."/>
            <person name="Riano-Pachon D.M."/>
            <person name="Robert V."/>
            <person name="Roehrig J."/>
            <person name="Ruller R."/>
            <person name="Salamov A."/>
            <person name="Salih N.S."/>
            <person name="Samson R.A."/>
            <person name="Sandor E."/>
            <person name="Sanguinetti M."/>
            <person name="Schuetze T."/>
            <person name="Sepcic K."/>
            <person name="Shelest E."/>
            <person name="Sherlock G."/>
            <person name="Sophianopoulou V."/>
            <person name="Squina F.M."/>
            <person name="Sun H."/>
            <person name="Susca A."/>
            <person name="Todd R.B."/>
            <person name="Tsang A."/>
            <person name="Unkles S.E."/>
            <person name="van de Wiele N."/>
            <person name="van Rossen-Uffink D."/>
            <person name="Oliveira J.V."/>
            <person name="Vesth T.C."/>
            <person name="Visser J."/>
            <person name="Yu J.-H."/>
            <person name="Zhou M."/>
            <person name="Andersen M.R."/>
            <person name="Archer D.B."/>
            <person name="Baker S.E."/>
            <person name="Benoit I."/>
            <person name="Brakhage A.A."/>
            <person name="Braus G.H."/>
            <person name="Fischer R."/>
            <person name="Frisvad J.C."/>
            <person name="Goldman G.H."/>
            <person name="Houbraken J."/>
            <person name="Oakley B."/>
            <person name="Pocsi I."/>
            <person name="Scazzocchio C."/>
            <person name="Seiboth B."/>
            <person name="vanKuyk P.A."/>
            <person name="Wortman J."/>
            <person name="Dyer P.S."/>
            <person name="Grigoriev I.V."/>
        </authorList>
    </citation>
    <scope>NUCLEOTIDE SEQUENCE [LARGE SCALE GENOMIC DNA]</scope>
    <source>
        <strain evidence="19">CBS 583.65</strain>
    </source>
</reference>
<evidence type="ECO:0000256" key="13">
    <source>
        <dbReference type="ARBA" id="ARBA00023295"/>
    </source>
</evidence>
<evidence type="ECO:0000256" key="10">
    <source>
        <dbReference type="ARBA" id="ARBA00023204"/>
    </source>
</evidence>
<dbReference type="CDD" id="cd00056">
    <property type="entry name" value="ENDO3c"/>
    <property type="match status" value="1"/>
</dbReference>
<evidence type="ECO:0000256" key="7">
    <source>
        <dbReference type="ARBA" id="ARBA00023004"/>
    </source>
</evidence>
<dbReference type="SMART" id="SM00478">
    <property type="entry name" value="ENDO3c"/>
    <property type="match status" value="1"/>
</dbReference>
<dbReference type="InterPro" id="IPR030841">
    <property type="entry name" value="NTH1"/>
</dbReference>
<feature type="compositionally biased region" description="Basic residues" evidence="16">
    <location>
        <begin position="110"/>
        <end position="119"/>
    </location>
</feature>
<keyword evidence="6" id="KW-0809">Transit peptide</keyword>
<evidence type="ECO:0000256" key="5">
    <source>
        <dbReference type="ARBA" id="ARBA00022801"/>
    </source>
</evidence>
<sequence length="978" mass="111338">MRTSRASKETAKVLQALSPPARRQTRSTSNSGLLRGFAYNGGLNELSPVKKEDDSSSLSSVDTVDIEDILEPPTKRRKTKANAAVKETTTAPSSTPNNVEKRVKSERAPPKSRRVPARKIKSEDGSVAVEPPSNWESIYSTVKKMREENPTAPVDTMGCAELYWRASSPRDRRFQTLIALMLSSQTKDTVTAVAMQRLHTELGENDGPVIKQETGKDGDSAPQSLQDSTLNLENILAVSPERLNSLIGAVGFHNNKTKYIKKTAEIIRDQYDSEIPPTPAELMKLPGVGPKMAYLCMSAAWGKHEGIGVDVHVHRITNLWGWHKTKTPEETRMSLESWLPKDKWHEINKLLVGLGQTVCLPVGRRCGDCDLAGTKLCKSEIKGMAPKNGSRAVPKKEKDGAESFSLADEPKVKVESDFLYLSPIIECRTHEVTRFLALLSPSSMMTFNYRDDEDAFRQLFEMDAEQTPPDPDDEASEMPMEIENPPGTNTRGKVTFLDLPEDVKIRILQYAGLLRPCLIDLFLEKHRSKPNMGQCGNGKSLRMTRIPWTAKWMSPYYVPCDHPPLPVKVFLASRAIRQELGSLFFSRNLFSIHLCGKQDFRLFNTATEWGLLHLKHLHLTLGAHYRYLKLSRGIHRTTLNIWTQFCQNAKERMPALRYFSLKCKVKELDVASRLMCIMDPFPTLTHCAFHFSDNQDDDIRPVIKRAAWRLTGNLTDDKPPFPFAKLPKEIQLMILELVLVRRSDPFLSAIERNIAMVGLFDRKYQPTSGSALSCCCTCSPLCAACFCDTRQTAFSTSCTCFSSPLPYFLVSREFYQDCCRVFFTKCHFMFVEEEPDLIMRFLNSIPTLYSMQIRRLSFKFPMTFRNYVRTPKAEEAMILSWSVLRRFIREHFDLPRLSLTVIDHGTRGSSIHRNKYNCRVLKAFTELQGLREFRVFLADDPSFEKELERLITGRTPFGRYQPYHNMRSLGNHIHFHDT</sequence>
<evidence type="ECO:0000256" key="6">
    <source>
        <dbReference type="ARBA" id="ARBA00022946"/>
    </source>
</evidence>
<dbReference type="SUPFAM" id="SSF48150">
    <property type="entry name" value="DNA-glycosylase"/>
    <property type="match status" value="1"/>
</dbReference>
<feature type="compositionally biased region" description="Basic and acidic residues" evidence="16">
    <location>
        <begin position="1"/>
        <end position="11"/>
    </location>
</feature>
<keyword evidence="8" id="KW-0411">Iron-sulfur</keyword>
<evidence type="ECO:0000256" key="1">
    <source>
        <dbReference type="ARBA" id="ARBA00008343"/>
    </source>
</evidence>
<protein>
    <recommendedName>
        <fullName evidence="15">Endonuclease III homolog</fullName>
        <ecNumber evidence="15">3.2.2.-</ecNumber>
        <ecNumber evidence="15">4.2.99.18</ecNumber>
    </recommendedName>
    <alternativeName>
        <fullName evidence="15">Bifunctional DNA N-glycosylase/DNA-(apurinic or apyrimidinic site) lyase</fullName>
        <shortName evidence="15">DNA glycosylase/AP lyase</shortName>
    </alternativeName>
</protein>
<keyword evidence="10 15" id="KW-0234">DNA repair</keyword>
<dbReference type="GO" id="GO:0005634">
    <property type="term" value="C:nucleus"/>
    <property type="evidence" value="ECO:0007669"/>
    <property type="project" value="UniProtKB-SubCell"/>
</dbReference>
<keyword evidence="2" id="KW-0004">4Fe-4S</keyword>
<evidence type="ECO:0000256" key="15">
    <source>
        <dbReference type="HAMAP-Rule" id="MF_03183"/>
    </source>
</evidence>
<evidence type="ECO:0000256" key="16">
    <source>
        <dbReference type="SAM" id="MobiDB-lite"/>
    </source>
</evidence>
<dbReference type="PANTHER" id="PTHR43286">
    <property type="entry name" value="ENDONUCLEASE III-LIKE PROTEIN 1"/>
    <property type="match status" value="1"/>
</dbReference>
<evidence type="ECO:0000256" key="12">
    <source>
        <dbReference type="ARBA" id="ARBA00023242"/>
    </source>
</evidence>
<feature type="region of interest" description="Disordered" evidence="16">
    <location>
        <begin position="464"/>
        <end position="493"/>
    </location>
</feature>
<dbReference type="EC" id="4.2.99.18" evidence="15"/>
<evidence type="ECO:0000256" key="11">
    <source>
        <dbReference type="ARBA" id="ARBA00023239"/>
    </source>
</evidence>
<keyword evidence="4 15" id="KW-0227">DNA damage</keyword>
<dbReference type="PROSITE" id="PS01155">
    <property type="entry name" value="ENDONUCLEASE_III_2"/>
    <property type="match status" value="1"/>
</dbReference>
<dbReference type="OrthoDB" id="2099276at2759"/>
<keyword evidence="13 15" id="KW-0326">Glycosidase</keyword>
<keyword evidence="9 15" id="KW-0496">Mitochondrion</keyword>
<dbReference type="STRING" id="1036611.A0A1L9PRZ9"/>
<name>A0A1L9PRZ9_ASPVE</name>
<proteinExistence type="inferred from homology"/>
<dbReference type="Proteomes" id="UP000184073">
    <property type="component" value="Unassembled WGS sequence"/>
</dbReference>
<comment type="catalytic activity">
    <reaction evidence="14 15">
        <text>2'-deoxyribonucleotide-(2'-deoxyribose 5'-phosphate)-2'-deoxyribonucleotide-DNA = a 3'-end 2'-deoxyribonucleotide-(2,3-dehydro-2,3-deoxyribose 5'-phosphate)-DNA + a 5'-end 5'-phospho-2'-deoxyribonucleoside-DNA + H(+)</text>
        <dbReference type="Rhea" id="RHEA:66592"/>
        <dbReference type="Rhea" id="RHEA-COMP:13180"/>
        <dbReference type="Rhea" id="RHEA-COMP:16897"/>
        <dbReference type="Rhea" id="RHEA-COMP:17067"/>
        <dbReference type="ChEBI" id="CHEBI:15378"/>
        <dbReference type="ChEBI" id="CHEBI:136412"/>
        <dbReference type="ChEBI" id="CHEBI:157695"/>
        <dbReference type="ChEBI" id="CHEBI:167181"/>
        <dbReference type="EC" id="4.2.99.18"/>
    </reaction>
</comment>
<dbReference type="GO" id="GO:0000703">
    <property type="term" value="F:oxidized pyrimidine nucleobase lesion DNA N-glycosylase activity"/>
    <property type="evidence" value="ECO:0007669"/>
    <property type="project" value="UniProtKB-UniRule"/>
</dbReference>
<dbReference type="InterPro" id="IPR023170">
    <property type="entry name" value="HhH_base_excis_C"/>
</dbReference>
<evidence type="ECO:0000256" key="4">
    <source>
        <dbReference type="ARBA" id="ARBA00022763"/>
    </source>
</evidence>
<dbReference type="GO" id="GO:0046872">
    <property type="term" value="F:metal ion binding"/>
    <property type="evidence" value="ECO:0007669"/>
    <property type="project" value="UniProtKB-KW"/>
</dbReference>
<dbReference type="InterPro" id="IPR004036">
    <property type="entry name" value="Endonuclease-III-like_CS2"/>
</dbReference>
<dbReference type="HAMAP" id="MF_03183">
    <property type="entry name" value="Endonuclease_III_Nth"/>
    <property type="match status" value="1"/>
</dbReference>
<feature type="domain" description="HhH-GPD" evidence="17">
    <location>
        <begin position="182"/>
        <end position="357"/>
    </location>
</feature>
<accession>A0A1L9PRZ9</accession>
<keyword evidence="7" id="KW-0408">Iron</keyword>
<feature type="compositionally biased region" description="Polar residues" evidence="16">
    <location>
        <begin position="87"/>
        <end position="98"/>
    </location>
</feature>
<dbReference type="GO" id="GO:0006289">
    <property type="term" value="P:nucleotide-excision repair"/>
    <property type="evidence" value="ECO:0007669"/>
    <property type="project" value="TreeGrafter"/>
</dbReference>
<feature type="compositionally biased region" description="Basic and acidic residues" evidence="16">
    <location>
        <begin position="99"/>
        <end position="109"/>
    </location>
</feature>
<dbReference type="GO" id="GO:0003677">
    <property type="term" value="F:DNA binding"/>
    <property type="evidence" value="ECO:0007669"/>
    <property type="project" value="UniProtKB-UniRule"/>
</dbReference>
<evidence type="ECO:0000256" key="2">
    <source>
        <dbReference type="ARBA" id="ARBA00022485"/>
    </source>
</evidence>
<dbReference type="Gene3D" id="1.10.340.30">
    <property type="entry name" value="Hypothetical protein, domain 2"/>
    <property type="match status" value="1"/>
</dbReference>
<dbReference type="InterPro" id="IPR000445">
    <property type="entry name" value="HhH_motif"/>
</dbReference>
<dbReference type="InterPro" id="IPR003265">
    <property type="entry name" value="HhH-GPD_domain"/>
</dbReference>
<evidence type="ECO:0000256" key="14">
    <source>
        <dbReference type="ARBA" id="ARBA00044632"/>
    </source>
</evidence>
<dbReference type="EMBL" id="KV878131">
    <property type="protein sequence ID" value="OJJ04261.1"/>
    <property type="molecule type" value="Genomic_DNA"/>
</dbReference>
<comment type="similarity">
    <text evidence="1 15">Belongs to the Nth/MutY family.</text>
</comment>
<keyword evidence="11 15" id="KW-0456">Lyase</keyword>
<dbReference type="FunFam" id="1.10.340.30:FF:000014">
    <property type="entry name" value="Endonuclease III homolog"/>
    <property type="match status" value="1"/>
</dbReference>
<dbReference type="GO" id="GO:0005739">
    <property type="term" value="C:mitochondrion"/>
    <property type="evidence" value="ECO:0007669"/>
    <property type="project" value="UniProtKB-SubCell"/>
</dbReference>
<organism evidence="18 19">
    <name type="scientific">Aspergillus versicolor CBS 583.65</name>
    <dbReference type="NCBI Taxonomy" id="1036611"/>
    <lineage>
        <taxon>Eukaryota</taxon>
        <taxon>Fungi</taxon>
        <taxon>Dikarya</taxon>
        <taxon>Ascomycota</taxon>
        <taxon>Pezizomycotina</taxon>
        <taxon>Eurotiomycetes</taxon>
        <taxon>Eurotiomycetidae</taxon>
        <taxon>Eurotiales</taxon>
        <taxon>Aspergillaceae</taxon>
        <taxon>Aspergillus</taxon>
        <taxon>Aspergillus subgen. Nidulantes</taxon>
    </lineage>
</organism>
<feature type="region of interest" description="Disordered" evidence="16">
    <location>
        <begin position="1"/>
        <end position="130"/>
    </location>
</feature>
<dbReference type="FunFam" id="1.10.1670.10:FF:000027">
    <property type="entry name" value="Endonuclease III homolog"/>
    <property type="match status" value="1"/>
</dbReference>
<dbReference type="Pfam" id="PF00633">
    <property type="entry name" value="HHH"/>
    <property type="match status" value="1"/>
</dbReference>
<dbReference type="GO" id="GO:0140078">
    <property type="term" value="F:class I DNA-(apurinic or apyrimidinic site) endonuclease activity"/>
    <property type="evidence" value="ECO:0007669"/>
    <property type="project" value="UniProtKB-EC"/>
</dbReference>
<dbReference type="GO" id="GO:0051539">
    <property type="term" value="F:4 iron, 4 sulfur cluster binding"/>
    <property type="evidence" value="ECO:0007669"/>
    <property type="project" value="UniProtKB-KW"/>
</dbReference>
<comment type="function">
    <text evidence="15">Bifunctional DNA N-glycosylase with associated apurinic/apyrimidinic (AP) lyase function that catalyzes the first step in base excision repair (BER), the primary repair pathway for the repair of oxidative DNA damage. The DNA N-glycosylase activity releases the damaged DNA base from DNA by cleaving the N-glycosidic bond, leaving an AP site. The AP lyase activity cleaves the phosphodiester bond 3' to the AP site by a beta-elimination. Primarily recognizes and repairs oxidative base damage of pyrimidines.</text>
</comment>
<comment type="caution">
    <text evidence="15">Lacks conserved residue(s) required for the propagation of feature annotation.</text>
</comment>
<evidence type="ECO:0000313" key="18">
    <source>
        <dbReference type="EMBL" id="OJJ04261.1"/>
    </source>
</evidence>
<dbReference type="InterPro" id="IPR011257">
    <property type="entry name" value="DNA_glycosylase"/>
</dbReference>
<keyword evidence="5 15" id="KW-0378">Hydrolase</keyword>
<evidence type="ECO:0000259" key="17">
    <source>
        <dbReference type="SMART" id="SM00478"/>
    </source>
</evidence>
<dbReference type="AlphaFoldDB" id="A0A1L9PRZ9"/>
<dbReference type="EC" id="3.2.2.-" evidence="15"/>
<dbReference type="VEuPathDB" id="FungiDB:ASPVEDRAFT_30730"/>
<dbReference type="Gene3D" id="1.10.1670.10">
    <property type="entry name" value="Helix-hairpin-Helix base-excision DNA repair enzymes (C-terminal)"/>
    <property type="match status" value="1"/>
</dbReference>